<proteinExistence type="predicted"/>
<dbReference type="Proteomes" id="UP000318141">
    <property type="component" value="Unassembled WGS sequence"/>
</dbReference>
<keyword evidence="3" id="KW-1185">Reference proteome</keyword>
<dbReference type="EMBL" id="VLJN01000045">
    <property type="protein sequence ID" value="TWG80433.1"/>
    <property type="molecule type" value="Genomic_DNA"/>
</dbReference>
<feature type="domain" description="RES" evidence="1">
    <location>
        <begin position="72"/>
        <end position="206"/>
    </location>
</feature>
<evidence type="ECO:0000313" key="3">
    <source>
        <dbReference type="Proteomes" id="UP000318141"/>
    </source>
</evidence>
<protein>
    <submittedName>
        <fullName evidence="2">RES domain-containing protein</fullName>
    </submittedName>
</protein>
<dbReference type="OrthoDB" id="9799238at2"/>
<organism evidence="2 3">
    <name type="scientific">Cupriavidus gilardii J11</name>
    <dbReference type="NCBI Taxonomy" id="936133"/>
    <lineage>
        <taxon>Bacteria</taxon>
        <taxon>Pseudomonadati</taxon>
        <taxon>Pseudomonadota</taxon>
        <taxon>Betaproteobacteria</taxon>
        <taxon>Burkholderiales</taxon>
        <taxon>Burkholderiaceae</taxon>
        <taxon>Cupriavidus</taxon>
    </lineage>
</organism>
<reference evidence="2 3" key="1">
    <citation type="submission" date="2019-07" db="EMBL/GenBank/DDBJ databases">
        <title>Genome sequencing of lignin-degrading bacterial isolates.</title>
        <authorList>
            <person name="Gladden J."/>
        </authorList>
    </citation>
    <scope>NUCLEOTIDE SEQUENCE [LARGE SCALE GENOMIC DNA]</scope>
    <source>
        <strain evidence="2 3">J11</strain>
    </source>
</reference>
<name>A0A562B5Q6_9BURK</name>
<dbReference type="SMART" id="SM00953">
    <property type="entry name" value="RES"/>
    <property type="match status" value="1"/>
</dbReference>
<accession>A0A562B5Q6</accession>
<evidence type="ECO:0000313" key="2">
    <source>
        <dbReference type="EMBL" id="TWG80433.1"/>
    </source>
</evidence>
<evidence type="ECO:0000259" key="1">
    <source>
        <dbReference type="SMART" id="SM00953"/>
    </source>
</evidence>
<gene>
    <name evidence="2" type="ORF">L602_000500000790</name>
</gene>
<comment type="caution">
    <text evidence="2">The sequence shown here is derived from an EMBL/GenBank/DDBJ whole genome shotgun (WGS) entry which is preliminary data.</text>
</comment>
<dbReference type="AlphaFoldDB" id="A0A562B5Q6"/>
<sequence length="255" mass="28692">MSFTTWTPPAVASERKPFALTLWRAVEAQHVVSTMSLVDSIEEQAVLEAVLDAGKPAVPSYAQRLHYLLFTPFRYPPSPWGSRFRGAQDPGVFYGADDVRTACAELGYWRWRFLRDSPALPAIDARAQTLFQVAIRADGIALDAPPFDRDAAQWQDPDHYEACQAFGRVAREANIGMIRYRSVRDPQHGTCSAVLSPLAFSQPAPLVTTTWMLTVRQDRVIWQRDDLLQRESHEFQAALWTRTPVPASPRPAPKT</sequence>
<dbReference type="Pfam" id="PF08808">
    <property type="entry name" value="RES"/>
    <property type="match status" value="1"/>
</dbReference>
<dbReference type="InterPro" id="IPR014914">
    <property type="entry name" value="RES_dom"/>
</dbReference>